<reference evidence="5 6" key="1">
    <citation type="submission" date="2020-06" db="EMBL/GenBank/DDBJ databases">
        <title>Acidovorax antarctica sp. nov., isolated from Corinth ice sheet soil, Antarctic Fields Peninsula.</title>
        <authorList>
            <person name="Xu Q."/>
            <person name="Peng F."/>
        </authorList>
    </citation>
    <scope>NUCLEOTIDE SEQUENCE [LARGE SCALE GENOMIC DNA]</scope>
    <source>
        <strain evidence="5 6">16-35-5</strain>
    </source>
</reference>
<organism evidence="5 6">
    <name type="scientific">Comamonas antarctica</name>
    <dbReference type="NCBI Taxonomy" id="2743470"/>
    <lineage>
        <taxon>Bacteria</taxon>
        <taxon>Pseudomonadati</taxon>
        <taxon>Pseudomonadota</taxon>
        <taxon>Betaproteobacteria</taxon>
        <taxon>Burkholderiales</taxon>
        <taxon>Comamonadaceae</taxon>
        <taxon>Comamonas</taxon>
    </lineage>
</organism>
<dbReference type="PANTHER" id="PTHR30035">
    <property type="entry name" value="LIPOPROTEIN VACJ-RELATED"/>
    <property type="match status" value="1"/>
</dbReference>
<evidence type="ECO:0000256" key="3">
    <source>
        <dbReference type="SAM" id="MobiDB-lite"/>
    </source>
</evidence>
<dbReference type="RefSeq" id="WP_175505076.1">
    <property type="nucleotide sequence ID" value="NZ_CAURQT010000005.1"/>
</dbReference>
<dbReference type="AlphaFoldDB" id="A0A6N1X900"/>
<comment type="similarity">
    <text evidence="1">Belongs to the MlaA family.</text>
</comment>
<dbReference type="InterPro" id="IPR007428">
    <property type="entry name" value="MlaA"/>
</dbReference>
<keyword evidence="2 4" id="KW-0732">Signal</keyword>
<feature type="signal peptide" evidence="4">
    <location>
        <begin position="1"/>
        <end position="33"/>
    </location>
</feature>
<dbReference type="GO" id="GO:0120010">
    <property type="term" value="P:intermembrane phospholipid transfer"/>
    <property type="evidence" value="ECO:0007669"/>
    <property type="project" value="TreeGrafter"/>
</dbReference>
<dbReference type="Pfam" id="PF04333">
    <property type="entry name" value="MlaA"/>
    <property type="match status" value="1"/>
</dbReference>
<dbReference type="PANTHER" id="PTHR30035:SF3">
    <property type="entry name" value="INTERMEMBRANE PHOSPHOLIPID TRANSPORT SYSTEM LIPOPROTEIN MLAA"/>
    <property type="match status" value="1"/>
</dbReference>
<evidence type="ECO:0000256" key="4">
    <source>
        <dbReference type="SAM" id="SignalP"/>
    </source>
</evidence>
<feature type="chain" id="PRO_5026653419" evidence="4">
    <location>
        <begin position="34"/>
        <end position="273"/>
    </location>
</feature>
<evidence type="ECO:0000256" key="2">
    <source>
        <dbReference type="ARBA" id="ARBA00022729"/>
    </source>
</evidence>
<protein>
    <submittedName>
        <fullName evidence="5">VacJ family lipoprotein</fullName>
    </submittedName>
</protein>
<feature type="compositionally biased region" description="Acidic residues" evidence="3">
    <location>
        <begin position="259"/>
        <end position="273"/>
    </location>
</feature>
<keyword evidence="5" id="KW-0449">Lipoprotein</keyword>
<keyword evidence="6" id="KW-1185">Reference proteome</keyword>
<gene>
    <name evidence="5" type="ORF">HUK68_15945</name>
</gene>
<proteinExistence type="inferred from homology"/>
<dbReference type="Proteomes" id="UP000509579">
    <property type="component" value="Chromosome"/>
</dbReference>
<accession>A0A6N1X900</accession>
<evidence type="ECO:0000256" key="1">
    <source>
        <dbReference type="ARBA" id="ARBA00010634"/>
    </source>
</evidence>
<dbReference type="EMBL" id="CP054840">
    <property type="protein sequence ID" value="QKV54276.1"/>
    <property type="molecule type" value="Genomic_DNA"/>
</dbReference>
<dbReference type="PRINTS" id="PR01805">
    <property type="entry name" value="VACJLIPOPROT"/>
</dbReference>
<sequence length="273" mass="28682">MNFTSLAGASRTPASIALALTLALAGCATTAQPQPMGEAATETAGTAAPAAANPADPFESFNRSIYSFNTAVDDAVVKPVATLYRDITPAVAREGVGNFFANLSDAWSFLNNLAQAKGEGAYYSIVRFTVNTVFGIGGLFDVASEMGVPRSTQDFGLTLGRWGVPSGPYLVLPVLGPSTVRDAAALPVDVKGNPLGYMDDVSARNSLAVLGLVDKRARLLQAGDMLDAVALDKYSLTRDVYLQLRQQRAQGADSGYSEDFSEDDDAGMLPPEE</sequence>
<dbReference type="KEGG" id="aant:HUK68_15945"/>
<evidence type="ECO:0000313" key="5">
    <source>
        <dbReference type="EMBL" id="QKV54276.1"/>
    </source>
</evidence>
<feature type="region of interest" description="Disordered" evidence="3">
    <location>
        <begin position="250"/>
        <end position="273"/>
    </location>
</feature>
<dbReference type="GO" id="GO:0016020">
    <property type="term" value="C:membrane"/>
    <property type="evidence" value="ECO:0007669"/>
    <property type="project" value="InterPro"/>
</dbReference>
<evidence type="ECO:0000313" key="6">
    <source>
        <dbReference type="Proteomes" id="UP000509579"/>
    </source>
</evidence>
<name>A0A6N1X900_9BURK</name>